<dbReference type="InterPro" id="IPR016161">
    <property type="entry name" value="Ald_DH/histidinol_DH"/>
</dbReference>
<dbReference type="Gene3D" id="3.40.605.10">
    <property type="entry name" value="Aldehyde Dehydrogenase, Chain A, domain 1"/>
    <property type="match status" value="1"/>
</dbReference>
<dbReference type="InterPro" id="IPR016162">
    <property type="entry name" value="Ald_DH_N"/>
</dbReference>
<evidence type="ECO:0000259" key="2">
    <source>
        <dbReference type="Pfam" id="PF00171"/>
    </source>
</evidence>
<dbReference type="InterPro" id="IPR015590">
    <property type="entry name" value="Aldehyde_DH_dom"/>
</dbReference>
<proteinExistence type="predicted"/>
<protein>
    <submittedName>
        <fullName evidence="3">Aldehyde dehydrogenase family protein</fullName>
    </submittedName>
</protein>
<reference evidence="3" key="1">
    <citation type="submission" date="2013-08" db="EMBL/GenBank/DDBJ databases">
        <authorList>
            <person name="Mendez C."/>
            <person name="Richter M."/>
            <person name="Ferrer M."/>
            <person name="Sanchez J."/>
        </authorList>
    </citation>
    <scope>NUCLEOTIDE SEQUENCE</scope>
</reference>
<sequence length="146" mass="15044">GATLTADPRIRAVAFTGSRAAGLALMGVAARRPEPIPVFAEMSSVNPVILMPGVLGSSAERLAREFAASLTQSVGQMCTNPGIILALHSPGLQTFLDAARTALANITPGVMLTAGIHRNYTQGVEHMLAHGAELIARGEAGDAENC</sequence>
<reference evidence="3" key="2">
    <citation type="journal article" date="2014" name="ISME J.">
        <title>Microbial stratification in low pH oxic and suboxic macroscopic growths along an acid mine drainage.</title>
        <authorList>
            <person name="Mendez-Garcia C."/>
            <person name="Mesa V."/>
            <person name="Sprenger R.R."/>
            <person name="Richter M."/>
            <person name="Diez M.S."/>
            <person name="Solano J."/>
            <person name="Bargiela R."/>
            <person name="Golyshina O.V."/>
            <person name="Manteca A."/>
            <person name="Ramos J.L."/>
            <person name="Gallego J.R."/>
            <person name="Llorente I."/>
            <person name="Martins Dos Santos V.A."/>
            <person name="Jensen O.N."/>
            <person name="Pelaez A.I."/>
            <person name="Sanchez J."/>
            <person name="Ferrer M."/>
        </authorList>
    </citation>
    <scope>NUCLEOTIDE SEQUENCE</scope>
</reference>
<evidence type="ECO:0000256" key="1">
    <source>
        <dbReference type="ARBA" id="ARBA00023002"/>
    </source>
</evidence>
<feature type="domain" description="Aldehyde dehydrogenase" evidence="2">
    <location>
        <begin position="1"/>
        <end position="127"/>
    </location>
</feature>
<feature type="non-terminal residue" evidence="3">
    <location>
        <position position="1"/>
    </location>
</feature>
<gene>
    <name evidence="3" type="ORF">B2A_02750</name>
</gene>
<accession>T1APS7</accession>
<comment type="caution">
    <text evidence="3">The sequence shown here is derived from an EMBL/GenBank/DDBJ whole genome shotgun (WGS) entry which is preliminary data.</text>
</comment>
<dbReference type="Pfam" id="PF00171">
    <property type="entry name" value="Aldedh"/>
    <property type="match status" value="1"/>
</dbReference>
<dbReference type="PANTHER" id="PTHR43353:SF3">
    <property type="entry name" value="ALDEHYDE DEHYDROGENASE-RELATED"/>
    <property type="match status" value="1"/>
</dbReference>
<dbReference type="Gene3D" id="3.40.309.10">
    <property type="entry name" value="Aldehyde Dehydrogenase, Chain A, domain 2"/>
    <property type="match status" value="1"/>
</dbReference>
<evidence type="ECO:0000313" key="3">
    <source>
        <dbReference type="EMBL" id="EQD62571.1"/>
    </source>
</evidence>
<dbReference type="AlphaFoldDB" id="T1APS7"/>
<dbReference type="SUPFAM" id="SSF53720">
    <property type="entry name" value="ALDH-like"/>
    <property type="match status" value="1"/>
</dbReference>
<dbReference type="InterPro" id="IPR016163">
    <property type="entry name" value="Ald_DH_C"/>
</dbReference>
<dbReference type="PANTHER" id="PTHR43353">
    <property type="entry name" value="SUCCINATE-SEMIALDEHYDE DEHYDROGENASE, MITOCHONDRIAL"/>
    <property type="match status" value="1"/>
</dbReference>
<dbReference type="GO" id="GO:0016620">
    <property type="term" value="F:oxidoreductase activity, acting on the aldehyde or oxo group of donors, NAD or NADP as acceptor"/>
    <property type="evidence" value="ECO:0007669"/>
    <property type="project" value="InterPro"/>
</dbReference>
<organism evidence="3">
    <name type="scientific">mine drainage metagenome</name>
    <dbReference type="NCBI Taxonomy" id="410659"/>
    <lineage>
        <taxon>unclassified sequences</taxon>
        <taxon>metagenomes</taxon>
        <taxon>ecological metagenomes</taxon>
    </lineage>
</organism>
<dbReference type="EMBL" id="AUZZ01001871">
    <property type="protein sequence ID" value="EQD62571.1"/>
    <property type="molecule type" value="Genomic_DNA"/>
</dbReference>
<dbReference type="InterPro" id="IPR050740">
    <property type="entry name" value="Aldehyde_DH_Superfamily"/>
</dbReference>
<name>T1APS7_9ZZZZ</name>
<feature type="non-terminal residue" evidence="3">
    <location>
        <position position="146"/>
    </location>
</feature>
<keyword evidence="1" id="KW-0560">Oxidoreductase</keyword>